<dbReference type="PANTHER" id="PTHR36292:SF1">
    <property type="entry name" value="UPF0575 PROTEIN C19ORF67"/>
    <property type="match status" value="1"/>
</dbReference>
<protein>
    <submittedName>
        <fullName evidence="1">Uncharacterized protein</fullName>
    </submittedName>
</protein>
<dbReference type="Proteomes" id="UP001501920">
    <property type="component" value="Chromosome 12"/>
</dbReference>
<organism evidence="1 2">
    <name type="scientific">Pygocentrus nattereri</name>
    <name type="common">Red-bellied piranha</name>
    <dbReference type="NCBI Taxonomy" id="42514"/>
    <lineage>
        <taxon>Eukaryota</taxon>
        <taxon>Metazoa</taxon>
        <taxon>Chordata</taxon>
        <taxon>Craniata</taxon>
        <taxon>Vertebrata</taxon>
        <taxon>Euteleostomi</taxon>
        <taxon>Actinopterygii</taxon>
        <taxon>Neopterygii</taxon>
        <taxon>Teleostei</taxon>
        <taxon>Ostariophysi</taxon>
        <taxon>Characiformes</taxon>
        <taxon>Characoidei</taxon>
        <taxon>Pygocentrus</taxon>
    </lineage>
</organism>
<dbReference type="Pfam" id="PF11771">
    <property type="entry name" value="DUF3314"/>
    <property type="match status" value="1"/>
</dbReference>
<name>A0A3B4EC47_PYGNA</name>
<dbReference type="Ensembl" id="ENSPNAT00000025630.2">
    <property type="protein sequence ID" value="ENSPNAP00000034117.2"/>
    <property type="gene ID" value="ENSPNAG00000023282.2"/>
</dbReference>
<reference evidence="1" key="3">
    <citation type="submission" date="2025-09" db="UniProtKB">
        <authorList>
            <consortium name="Ensembl"/>
        </authorList>
    </citation>
    <scope>IDENTIFICATION</scope>
</reference>
<sequence length="287" mass="32990">MTDVEAVYEELIPENGDTAAPSAGEDAHCAPSCLKMMDEKLHPIEEQLQYLLNKADEFQTQLINRYRLQSEGFARVVPTFLHTCQPYFTYLESTARNSSPDRTPLPTYIHTRLLQFSEQLCSRLEQLLIMYASFGYLCLEEENPLCISHFCIGQCQVDNIRLSIFRYCLPSPFLTSTDSGLYKRMRWNVERVRETEGGEGRQEEKKERGMEGTQVDRAVTMWSIGQWVQTYPDPETEDIYEWVLCTVPQGQYRELLCLGEEEPSSCIATDCLLELLLSQTSSNARTT</sequence>
<dbReference type="PANTHER" id="PTHR36292">
    <property type="entry name" value="UPF0575 PROTEIN C19ORF67"/>
    <property type="match status" value="1"/>
</dbReference>
<reference evidence="1" key="2">
    <citation type="submission" date="2025-08" db="UniProtKB">
        <authorList>
            <consortium name="Ensembl"/>
        </authorList>
    </citation>
    <scope>IDENTIFICATION</scope>
</reference>
<proteinExistence type="predicted"/>
<evidence type="ECO:0000313" key="2">
    <source>
        <dbReference type="Proteomes" id="UP001501920"/>
    </source>
</evidence>
<keyword evidence="2" id="KW-1185">Reference proteome</keyword>
<dbReference type="InterPro" id="IPR021748">
    <property type="entry name" value="DUF3314"/>
</dbReference>
<dbReference type="GeneTree" id="ENSGT00390000009916"/>
<dbReference type="AlphaFoldDB" id="A0A3B4EC47"/>
<evidence type="ECO:0000313" key="1">
    <source>
        <dbReference type="Ensembl" id="ENSPNAP00000034117.2"/>
    </source>
</evidence>
<accession>A0A3B4EC47</accession>
<reference evidence="1 2" key="1">
    <citation type="submission" date="2020-10" db="EMBL/GenBank/DDBJ databases">
        <title>Pygocentrus nattereri (red-bellied piranha) genome, fPygNat1, primary haplotype.</title>
        <authorList>
            <person name="Myers G."/>
            <person name="Meyer A."/>
            <person name="Karagic N."/>
            <person name="Pippel M."/>
            <person name="Winkler S."/>
            <person name="Tracey A."/>
            <person name="Wood J."/>
            <person name="Formenti G."/>
            <person name="Howe K."/>
            <person name="Fedrigo O."/>
            <person name="Jarvis E.D."/>
        </authorList>
    </citation>
    <scope>NUCLEOTIDE SEQUENCE [LARGE SCALE GENOMIC DNA]</scope>
</reference>